<accession>A0ACC0DS45</accession>
<protein>
    <submittedName>
        <fullName evidence="1">Uncharacterized protein</fullName>
    </submittedName>
</protein>
<reference evidence="2" key="2">
    <citation type="journal article" date="2018" name="Mol. Plant Microbe Interact.">
        <title>Genome sequence resources for the wheat stripe rust pathogen (Puccinia striiformis f. sp. tritici) and the barley stripe rust pathogen (Puccinia striiformis f. sp. hordei).</title>
        <authorList>
            <person name="Xia C."/>
            <person name="Wang M."/>
            <person name="Yin C."/>
            <person name="Cornejo O.E."/>
            <person name="Hulbert S.H."/>
            <person name="Chen X."/>
        </authorList>
    </citation>
    <scope>NUCLEOTIDE SEQUENCE [LARGE SCALE GENOMIC DNA]</scope>
    <source>
        <strain evidence="2">93-210</strain>
    </source>
</reference>
<reference evidence="1 2" key="3">
    <citation type="journal article" date="2022" name="Microbiol. Spectr.">
        <title>Folding features and dynamics of 3D genome architecture in plant fungal pathogens.</title>
        <authorList>
            <person name="Xia C."/>
        </authorList>
    </citation>
    <scope>NUCLEOTIDE SEQUENCE [LARGE SCALE GENOMIC DNA]</scope>
    <source>
        <strain evidence="1 2">93-210</strain>
    </source>
</reference>
<comment type="caution">
    <text evidence="1">The sequence shown here is derived from an EMBL/GenBank/DDBJ whole genome shotgun (WGS) entry which is preliminary data.</text>
</comment>
<dbReference type="EMBL" id="CM045880">
    <property type="protein sequence ID" value="KAI7937956.1"/>
    <property type="molecule type" value="Genomic_DNA"/>
</dbReference>
<dbReference type="Proteomes" id="UP001060170">
    <property type="component" value="Chromosome 16"/>
</dbReference>
<keyword evidence="2" id="KW-1185">Reference proteome</keyword>
<name>A0ACC0DS45_9BASI</name>
<sequence>MYSSTAPDGFITNTSIFSDAPATNRLSTLTLARSVLVIMRTGNTTPITRSPQILGIELLKILNECHVYTRKKPTTARLSVLLKSPADVLLILTFNLGALIA</sequence>
<proteinExistence type="predicted"/>
<reference evidence="2" key="1">
    <citation type="journal article" date="2018" name="BMC Genomics">
        <title>Genomic insights into host adaptation between the wheat stripe rust pathogen (Puccinia striiformis f. sp. tritici) and the barley stripe rust pathogen (Puccinia striiformis f. sp. hordei).</title>
        <authorList>
            <person name="Xia C."/>
            <person name="Wang M."/>
            <person name="Yin C."/>
            <person name="Cornejo O.E."/>
            <person name="Hulbert S.H."/>
            <person name="Chen X."/>
        </authorList>
    </citation>
    <scope>NUCLEOTIDE SEQUENCE [LARGE SCALE GENOMIC DNA]</scope>
    <source>
        <strain evidence="2">93-210</strain>
    </source>
</reference>
<evidence type="ECO:0000313" key="2">
    <source>
        <dbReference type="Proteomes" id="UP001060170"/>
    </source>
</evidence>
<evidence type="ECO:0000313" key="1">
    <source>
        <dbReference type="EMBL" id="KAI7937956.1"/>
    </source>
</evidence>
<organism evidence="1 2">
    <name type="scientific">Puccinia striiformis f. sp. tritici</name>
    <dbReference type="NCBI Taxonomy" id="168172"/>
    <lineage>
        <taxon>Eukaryota</taxon>
        <taxon>Fungi</taxon>
        <taxon>Dikarya</taxon>
        <taxon>Basidiomycota</taxon>
        <taxon>Pucciniomycotina</taxon>
        <taxon>Pucciniomycetes</taxon>
        <taxon>Pucciniales</taxon>
        <taxon>Pucciniaceae</taxon>
        <taxon>Puccinia</taxon>
    </lineage>
</organism>
<gene>
    <name evidence="1" type="ORF">MJO28_014876</name>
</gene>